<dbReference type="RefSeq" id="WP_146315708.1">
    <property type="nucleotide sequence ID" value="NZ_VCQV01000005.1"/>
</dbReference>
<dbReference type="GO" id="GO:0016423">
    <property type="term" value="F:tRNA (guanine) methyltransferase activity"/>
    <property type="evidence" value="ECO:0007669"/>
    <property type="project" value="TreeGrafter"/>
</dbReference>
<evidence type="ECO:0000313" key="3">
    <source>
        <dbReference type="Proteomes" id="UP000320244"/>
    </source>
</evidence>
<dbReference type="CDD" id="cd02440">
    <property type="entry name" value="AdoMet_MTases"/>
    <property type="match status" value="1"/>
</dbReference>
<dbReference type="PANTHER" id="PTHR14911:SF13">
    <property type="entry name" value="TRNA (GUANINE(6)-N2)-METHYLTRANSFERASE THUMP3"/>
    <property type="match status" value="1"/>
</dbReference>
<protein>
    <submittedName>
        <fullName evidence="2">Methyltransferase domain-containing protein</fullName>
    </submittedName>
</protein>
<feature type="domain" description="Ribosomal RNA large subunit methyltransferase K/L-like methyltransferase" evidence="1">
    <location>
        <begin position="147"/>
        <end position="314"/>
    </location>
</feature>
<dbReference type="Gene3D" id="3.40.50.150">
    <property type="entry name" value="Vaccinia Virus protein VP39"/>
    <property type="match status" value="1"/>
</dbReference>
<name>A0A563E620_9MICO</name>
<sequence length="336" mass="36209">MSSRRLVLTCPVGFEDLVRGDLLEDDGVRARQIDPGLLLVESIGDLTFLEHATAIDQVSVPLDLSTGVAISLREAAVGRLCERVGVDRIVHYRVHSPGDPVQRDAVIAEVDRALGWINSPGDWDVNLDLATSRADIGPLRWAARFGRLDRLPAATPVAVAACAVRLAKVPAEGVLLDPCGGVGSVPIVDALVRPTGDGLVVDALAEAVDLAAGNLRRLGLTERVSVRQGDATALEVADHSVDRVVTDLPFGKRIGSNEANRTLYPAALREIERVLTSDGRCVLLSDDKRLLKDAVARTHGLKIVRERVVRYNGVTPTAYTLARSRRLRERRTADAS</sequence>
<evidence type="ECO:0000259" key="1">
    <source>
        <dbReference type="Pfam" id="PF01170"/>
    </source>
</evidence>
<reference evidence="2 3" key="1">
    <citation type="submission" date="2019-05" db="EMBL/GenBank/DDBJ databases">
        <authorList>
            <person name="Lee S.D."/>
        </authorList>
    </citation>
    <scope>NUCLEOTIDE SEQUENCE [LARGE SCALE GENOMIC DNA]</scope>
    <source>
        <strain evidence="2 3">C5-26</strain>
    </source>
</reference>
<dbReference type="Proteomes" id="UP000320244">
    <property type="component" value="Unassembled WGS sequence"/>
</dbReference>
<dbReference type="EMBL" id="VCQV01000005">
    <property type="protein sequence ID" value="TWP37641.1"/>
    <property type="molecule type" value="Genomic_DNA"/>
</dbReference>
<dbReference type="AlphaFoldDB" id="A0A563E620"/>
<organism evidence="2 3">
    <name type="scientific">Leekyejoonella antrihumi</name>
    <dbReference type="NCBI Taxonomy" id="1660198"/>
    <lineage>
        <taxon>Bacteria</taxon>
        <taxon>Bacillati</taxon>
        <taxon>Actinomycetota</taxon>
        <taxon>Actinomycetes</taxon>
        <taxon>Micrococcales</taxon>
        <taxon>Dermacoccaceae</taxon>
        <taxon>Leekyejoonella</taxon>
    </lineage>
</organism>
<gene>
    <name evidence="2" type="ORF">FGL98_05375</name>
</gene>
<accession>A0A563E620</accession>
<dbReference type="OrthoDB" id="1637728at2"/>
<keyword evidence="2" id="KW-0489">Methyltransferase</keyword>
<dbReference type="SUPFAM" id="SSF53335">
    <property type="entry name" value="S-adenosyl-L-methionine-dependent methyltransferases"/>
    <property type="match status" value="1"/>
</dbReference>
<dbReference type="Pfam" id="PF01170">
    <property type="entry name" value="UPF0020"/>
    <property type="match status" value="1"/>
</dbReference>
<dbReference type="GO" id="GO:0030488">
    <property type="term" value="P:tRNA methylation"/>
    <property type="evidence" value="ECO:0007669"/>
    <property type="project" value="TreeGrafter"/>
</dbReference>
<dbReference type="InterPro" id="IPR000241">
    <property type="entry name" value="RlmKL-like_Mtase"/>
</dbReference>
<dbReference type="InterPro" id="IPR029063">
    <property type="entry name" value="SAM-dependent_MTases_sf"/>
</dbReference>
<evidence type="ECO:0000313" key="2">
    <source>
        <dbReference type="EMBL" id="TWP37641.1"/>
    </source>
</evidence>
<keyword evidence="2" id="KW-0808">Transferase</keyword>
<keyword evidence="3" id="KW-1185">Reference proteome</keyword>
<dbReference type="PANTHER" id="PTHR14911">
    <property type="entry name" value="THUMP DOMAIN-CONTAINING"/>
    <property type="match status" value="1"/>
</dbReference>
<reference evidence="2 3" key="2">
    <citation type="submission" date="2019-08" db="EMBL/GenBank/DDBJ databases">
        <title>Jejuicoccus antrihumi gen. nov., sp. nov., a new member of the family Dermacoccaceae isolated from a cave.</title>
        <authorList>
            <person name="Schumann P."/>
            <person name="Kim I.S."/>
        </authorList>
    </citation>
    <scope>NUCLEOTIDE SEQUENCE [LARGE SCALE GENOMIC DNA]</scope>
    <source>
        <strain evidence="2 3">C5-26</strain>
    </source>
</reference>
<comment type="caution">
    <text evidence="2">The sequence shown here is derived from an EMBL/GenBank/DDBJ whole genome shotgun (WGS) entry which is preliminary data.</text>
</comment>
<proteinExistence type="predicted"/>